<proteinExistence type="predicted"/>
<dbReference type="EMBL" id="CP001699">
    <property type="protein sequence ID" value="ACU60027.1"/>
    <property type="molecule type" value="Genomic_DNA"/>
</dbReference>
<protein>
    <submittedName>
        <fullName evidence="1">Uncharacterized protein</fullName>
    </submittedName>
</protein>
<sequence length="311" mass="35576">MDNDDIVRLKQNGTWSPGVCLYCSGSGSIGIDMLGKAPEEGTYQTEKPAEKDDYNNWGSSFPMDEKREGCPVTEQNRLWLEEAFLLLQDFFIENIQLRKVLIPDYNTFPIKYDGTKQSAYDTMKIVATQMEVSSDSIELDFYDEEANQISGAGHLFLEADKDDKNAAGLYYGMNENGKYEIFLNTRQLLDPESLVATLAHEIAHIKLLGENRIDENNEHLTDLTTVIFGLGIFNANNAFRSFRGSNYYEWQSQGYLSQVQWGYSLALFAYIRNEVSPAWINYLTPNIKSDFLQGQQFIMDNKDLVFQQVNR</sequence>
<reference evidence="2" key="1">
    <citation type="submission" date="2009-08" db="EMBL/GenBank/DDBJ databases">
        <title>The complete genome of Chitinophaga pinensis DSM 2588.</title>
        <authorList>
            <consortium name="US DOE Joint Genome Institute (JGI-PGF)"/>
            <person name="Lucas S."/>
            <person name="Copeland A."/>
            <person name="Lapidus A."/>
            <person name="Glavina del Rio T."/>
            <person name="Dalin E."/>
            <person name="Tice H."/>
            <person name="Bruce D."/>
            <person name="Goodwin L."/>
            <person name="Pitluck S."/>
            <person name="Kyrpides N."/>
            <person name="Mavromatis K."/>
            <person name="Ivanova N."/>
            <person name="Mikhailova N."/>
            <person name="Sims D."/>
            <person name="Meinche L."/>
            <person name="Brettin T."/>
            <person name="Detter J.C."/>
            <person name="Han C."/>
            <person name="Larimer F."/>
            <person name="Land M."/>
            <person name="Hauser L."/>
            <person name="Markowitz V."/>
            <person name="Cheng J.-F."/>
            <person name="Hugenholtz P."/>
            <person name="Woyke T."/>
            <person name="Wu D."/>
            <person name="Spring S."/>
            <person name="Klenk H.-P."/>
            <person name="Eisen J.A."/>
        </authorList>
    </citation>
    <scope>NUCLEOTIDE SEQUENCE [LARGE SCALE GENOMIC DNA]</scope>
    <source>
        <strain evidence="2">ATCC 43595 / DSM 2588 / LMG 13176 / NBRC 15968 / NCIMB 11800 / UQM 2034</strain>
    </source>
</reference>
<dbReference type="Proteomes" id="UP000002215">
    <property type="component" value="Chromosome"/>
</dbReference>
<reference evidence="1 2" key="2">
    <citation type="journal article" date="2010" name="Stand. Genomic Sci.">
        <title>Complete genome sequence of Chitinophaga pinensis type strain (UQM 2034).</title>
        <authorList>
            <person name="Glavina Del Rio T."/>
            <person name="Abt B."/>
            <person name="Spring S."/>
            <person name="Lapidus A."/>
            <person name="Nolan M."/>
            <person name="Tice H."/>
            <person name="Copeland A."/>
            <person name="Cheng J.F."/>
            <person name="Chen F."/>
            <person name="Bruce D."/>
            <person name="Goodwin L."/>
            <person name="Pitluck S."/>
            <person name="Ivanova N."/>
            <person name="Mavromatis K."/>
            <person name="Mikhailova N."/>
            <person name="Pati A."/>
            <person name="Chen A."/>
            <person name="Palaniappan K."/>
            <person name="Land M."/>
            <person name="Hauser L."/>
            <person name="Chang Y.J."/>
            <person name="Jeffries C.D."/>
            <person name="Chain P."/>
            <person name="Saunders E."/>
            <person name="Detter J.C."/>
            <person name="Brettin T."/>
            <person name="Rohde M."/>
            <person name="Goker M."/>
            <person name="Bristow J."/>
            <person name="Eisen J.A."/>
            <person name="Markowitz V."/>
            <person name="Hugenholtz P."/>
            <person name="Kyrpides N.C."/>
            <person name="Klenk H.P."/>
            <person name="Lucas S."/>
        </authorList>
    </citation>
    <scope>NUCLEOTIDE SEQUENCE [LARGE SCALE GENOMIC DNA]</scope>
    <source>
        <strain evidence="2">ATCC 43595 / DSM 2588 / LMG 13176 / NBRC 15968 / NCIMB 11800 / UQM 2034</strain>
    </source>
</reference>
<evidence type="ECO:0000313" key="2">
    <source>
        <dbReference type="Proteomes" id="UP000002215"/>
    </source>
</evidence>
<accession>A0A979G333</accession>
<organism evidence="1 2">
    <name type="scientific">Chitinophaga pinensis (strain ATCC 43595 / DSM 2588 / LMG 13176 / NBRC 15968 / NCIMB 11800 / UQM 2034)</name>
    <dbReference type="NCBI Taxonomy" id="485918"/>
    <lineage>
        <taxon>Bacteria</taxon>
        <taxon>Pseudomonadati</taxon>
        <taxon>Bacteroidota</taxon>
        <taxon>Chitinophagia</taxon>
        <taxon>Chitinophagales</taxon>
        <taxon>Chitinophagaceae</taxon>
        <taxon>Chitinophaga</taxon>
    </lineage>
</organism>
<name>A0A979G333_CHIPD</name>
<gene>
    <name evidence="1" type="ordered locus">Cpin_2543</name>
</gene>
<dbReference type="AlphaFoldDB" id="A0A979G333"/>
<dbReference type="KEGG" id="cpi:Cpin_2543"/>
<evidence type="ECO:0000313" key="1">
    <source>
        <dbReference type="EMBL" id="ACU60027.1"/>
    </source>
</evidence>